<dbReference type="KEGG" id="nta:107830292"/>
<dbReference type="InterPro" id="IPR039391">
    <property type="entry name" value="Phytocyanin-like"/>
</dbReference>
<dbReference type="PANTHER" id="PTHR33021">
    <property type="entry name" value="BLUE COPPER PROTEIN"/>
    <property type="match status" value="1"/>
</dbReference>
<accession>A0A1S4DIS5</accession>
<dbReference type="STRING" id="4097.A0A1S4DIS5"/>
<feature type="domain" description="Phytocyanin" evidence="4">
    <location>
        <begin position="25"/>
        <end position="123"/>
    </location>
</feature>
<dbReference type="GO" id="GO:0009055">
    <property type="term" value="F:electron transfer activity"/>
    <property type="evidence" value="ECO:0007669"/>
    <property type="project" value="InterPro"/>
</dbReference>
<dbReference type="PANTHER" id="PTHR33021:SF377">
    <property type="entry name" value="OS02G0731400 PROTEIN"/>
    <property type="match status" value="1"/>
</dbReference>
<evidence type="ECO:0000313" key="5">
    <source>
        <dbReference type="Proteomes" id="UP000790787"/>
    </source>
</evidence>
<evidence type="ECO:0000256" key="3">
    <source>
        <dbReference type="SAM" id="SignalP"/>
    </source>
</evidence>
<dbReference type="InterPro" id="IPR008972">
    <property type="entry name" value="Cupredoxin"/>
</dbReference>
<protein>
    <submittedName>
        <fullName evidence="6">Blue copper protein-like</fullName>
    </submittedName>
</protein>
<dbReference type="CDD" id="cd04216">
    <property type="entry name" value="Phytocyanin"/>
    <property type="match status" value="1"/>
</dbReference>
<dbReference type="AlphaFoldDB" id="A0A1S4DIS5"/>
<dbReference type="PaxDb" id="4097-A0A1S4DIS5"/>
<gene>
    <name evidence="6" type="primary">LOC107830292</name>
</gene>
<dbReference type="FunFam" id="2.60.40.420:FF:000034">
    <property type="entry name" value="Cupredoxin superfamily protein"/>
    <property type="match status" value="1"/>
</dbReference>
<dbReference type="RefSeq" id="XP_016513301.1">
    <property type="nucleotide sequence ID" value="XM_016657815.2"/>
</dbReference>
<keyword evidence="5" id="KW-1185">Reference proteome</keyword>
<reference evidence="6" key="2">
    <citation type="submission" date="2025-08" db="UniProtKB">
        <authorList>
            <consortium name="RefSeq"/>
        </authorList>
    </citation>
    <scope>IDENTIFICATION</scope>
    <source>
        <tissue evidence="6">Leaf</tissue>
    </source>
</reference>
<dbReference type="GO" id="GO:0005886">
    <property type="term" value="C:plasma membrane"/>
    <property type="evidence" value="ECO:0000318"/>
    <property type="project" value="GO_Central"/>
</dbReference>
<dbReference type="OrthoDB" id="1916408at2759"/>
<organism evidence="5 6">
    <name type="scientific">Nicotiana tabacum</name>
    <name type="common">Common tobacco</name>
    <dbReference type="NCBI Taxonomy" id="4097"/>
    <lineage>
        <taxon>Eukaryota</taxon>
        <taxon>Viridiplantae</taxon>
        <taxon>Streptophyta</taxon>
        <taxon>Embryophyta</taxon>
        <taxon>Tracheophyta</taxon>
        <taxon>Spermatophyta</taxon>
        <taxon>Magnoliopsida</taxon>
        <taxon>eudicotyledons</taxon>
        <taxon>Gunneridae</taxon>
        <taxon>Pentapetalae</taxon>
        <taxon>asterids</taxon>
        <taxon>lamiids</taxon>
        <taxon>Solanales</taxon>
        <taxon>Solanaceae</taxon>
        <taxon>Nicotianoideae</taxon>
        <taxon>Nicotianeae</taxon>
        <taxon>Nicotiana</taxon>
    </lineage>
</organism>
<dbReference type="PROSITE" id="PS51485">
    <property type="entry name" value="PHYTOCYANIN"/>
    <property type="match status" value="1"/>
</dbReference>
<feature type="chain" id="PRO_5010370455" evidence="3">
    <location>
        <begin position="25"/>
        <end position="123"/>
    </location>
</feature>
<dbReference type="InterPro" id="IPR003245">
    <property type="entry name" value="Phytocyanin_dom"/>
</dbReference>
<feature type="signal peptide" evidence="3">
    <location>
        <begin position="1"/>
        <end position="24"/>
    </location>
</feature>
<name>A0A1S4DIS5_TOBAC</name>
<dbReference type="RefSeq" id="XP_016513301.1">
    <property type="nucleotide sequence ID" value="XM_016657815.1"/>
</dbReference>
<dbReference type="Pfam" id="PF02298">
    <property type="entry name" value="Cu_bind_like"/>
    <property type="match status" value="1"/>
</dbReference>
<reference evidence="5" key="1">
    <citation type="journal article" date="2014" name="Nat. Commun.">
        <title>The tobacco genome sequence and its comparison with those of tomato and potato.</title>
        <authorList>
            <person name="Sierro N."/>
            <person name="Battey J.N."/>
            <person name="Ouadi S."/>
            <person name="Bakaher N."/>
            <person name="Bovet L."/>
            <person name="Willig A."/>
            <person name="Goepfert S."/>
            <person name="Peitsch M.C."/>
            <person name="Ivanov N.V."/>
        </authorList>
    </citation>
    <scope>NUCLEOTIDE SEQUENCE [LARGE SCALE GENOMIC DNA]</scope>
</reference>
<sequence length="123" mass="13527">MASSSSIKLVCIFFILSIVVPSFAKEYVVGGRKGWSPGVDYHHWAYGKSFGVGDVLRFIYHPKLTDVASVDIASYALCDSVKTYTKDNSGRTSITLDKSGAYYFISTNQTRCSSGLKLELHVV</sequence>
<evidence type="ECO:0000256" key="2">
    <source>
        <dbReference type="ARBA" id="ARBA00023180"/>
    </source>
</evidence>
<proteinExistence type="predicted"/>
<dbReference type="Gene3D" id="2.60.40.420">
    <property type="entry name" value="Cupredoxins - blue copper proteins"/>
    <property type="match status" value="1"/>
</dbReference>
<dbReference type="GeneID" id="107830292"/>
<dbReference type="SMR" id="A0A1S4DIS5"/>
<keyword evidence="3" id="KW-0732">Signal</keyword>
<evidence type="ECO:0000313" key="6">
    <source>
        <dbReference type="RefSeq" id="XP_016513301.1"/>
    </source>
</evidence>
<evidence type="ECO:0000259" key="4">
    <source>
        <dbReference type="PROSITE" id="PS51485"/>
    </source>
</evidence>
<dbReference type="Proteomes" id="UP000790787">
    <property type="component" value="Chromosome 9"/>
</dbReference>
<keyword evidence="2" id="KW-0325">Glycoprotein</keyword>
<dbReference type="OMA" id="NEYVVGD"/>
<keyword evidence="1" id="KW-1015">Disulfide bond</keyword>
<evidence type="ECO:0000256" key="1">
    <source>
        <dbReference type="ARBA" id="ARBA00023157"/>
    </source>
</evidence>
<dbReference type="SUPFAM" id="SSF49503">
    <property type="entry name" value="Cupredoxins"/>
    <property type="match status" value="1"/>
</dbReference>